<evidence type="ECO:0000256" key="1">
    <source>
        <dbReference type="SAM" id="Phobius"/>
    </source>
</evidence>
<name>A0A315ZAI1_SEDFL</name>
<dbReference type="Pfam" id="PF05036">
    <property type="entry name" value="SPOR"/>
    <property type="match status" value="1"/>
</dbReference>
<evidence type="ECO:0000259" key="2">
    <source>
        <dbReference type="PROSITE" id="PS51724"/>
    </source>
</evidence>
<proteinExistence type="predicted"/>
<dbReference type="PROSITE" id="PS51724">
    <property type="entry name" value="SPOR"/>
    <property type="match status" value="1"/>
</dbReference>
<dbReference type="SUPFAM" id="SSF110997">
    <property type="entry name" value="Sporulation related repeat"/>
    <property type="match status" value="1"/>
</dbReference>
<accession>A0A315ZAI1</accession>
<dbReference type="Pfam" id="PF18174">
    <property type="entry name" value="HU-CCDC81_bac_1"/>
    <property type="match status" value="1"/>
</dbReference>
<feature type="domain" description="SPOR" evidence="2">
    <location>
        <begin position="258"/>
        <end position="333"/>
    </location>
</feature>
<comment type="caution">
    <text evidence="3">The sequence shown here is derived from an EMBL/GenBank/DDBJ whole genome shotgun (WGS) entry which is preliminary data.</text>
</comment>
<dbReference type="EMBL" id="QGDO01000003">
    <property type="protein sequence ID" value="PWJ42292.1"/>
    <property type="molecule type" value="Genomic_DNA"/>
</dbReference>
<dbReference type="RefSeq" id="WP_109619113.1">
    <property type="nucleotide sequence ID" value="NZ_QGDO01000003.1"/>
</dbReference>
<gene>
    <name evidence="3" type="ORF">BC781_103544</name>
</gene>
<dbReference type="InterPro" id="IPR036680">
    <property type="entry name" value="SPOR-like_sf"/>
</dbReference>
<keyword evidence="4" id="KW-1185">Reference proteome</keyword>
<dbReference type="Proteomes" id="UP000245535">
    <property type="component" value="Unassembled WGS sequence"/>
</dbReference>
<dbReference type="OrthoDB" id="653949at2"/>
<protein>
    <submittedName>
        <fullName evidence="3">Sporulation related protein</fullName>
    </submittedName>
</protein>
<dbReference type="InterPro" id="IPR007730">
    <property type="entry name" value="SPOR-like_dom"/>
</dbReference>
<keyword evidence="1" id="KW-0472">Membrane</keyword>
<dbReference type="Gene3D" id="3.30.70.1070">
    <property type="entry name" value="Sporulation related repeat"/>
    <property type="match status" value="1"/>
</dbReference>
<keyword evidence="1" id="KW-0812">Transmembrane</keyword>
<sequence>MKVHKYIKQQLEENKIAVIPQLGTFRSTSHNADMSDSGNLISPPDEAIIFEEDFQEQVNHSIASYIEKKTGEDEIDIATEVQLYVSTIKQTLNAEGIAEIEGLGYFTKDNGLISFNQFDEVNINPESFGLPKINASPIIDDQEDDDSSANKGNTTLKALLLVGLILVVVGGGGAYYFMTQDSSTTQTVAQEEEKVTDKVEEANTDIIQEEELSGPVDLEENVSTPVVEETKVEEKPVKKATTTSKTTKSKTSYAGVLEEKTGQYYVIVSSFSNLENAKKSVRGFKKDGYTNAQIIRTPTKYRVALDGFNNKSEAKSLQEKVNSSFPGSWVWKN</sequence>
<reference evidence="3 4" key="1">
    <citation type="submission" date="2018-03" db="EMBL/GenBank/DDBJ databases">
        <title>Genomic Encyclopedia of Archaeal and Bacterial Type Strains, Phase II (KMG-II): from individual species to whole genera.</title>
        <authorList>
            <person name="Goeker M."/>
        </authorList>
    </citation>
    <scope>NUCLEOTIDE SEQUENCE [LARGE SCALE GENOMIC DNA]</scope>
    <source>
        <strain evidence="3 4">DSM 28229</strain>
    </source>
</reference>
<dbReference type="AlphaFoldDB" id="A0A315ZAI1"/>
<evidence type="ECO:0000313" key="3">
    <source>
        <dbReference type="EMBL" id="PWJ42292.1"/>
    </source>
</evidence>
<organism evidence="3 4">
    <name type="scientific">Sediminitomix flava</name>
    <dbReference type="NCBI Taxonomy" id="379075"/>
    <lineage>
        <taxon>Bacteria</taxon>
        <taxon>Pseudomonadati</taxon>
        <taxon>Bacteroidota</taxon>
        <taxon>Cytophagia</taxon>
        <taxon>Cytophagales</taxon>
        <taxon>Flammeovirgaceae</taxon>
        <taxon>Sediminitomix</taxon>
    </lineage>
</organism>
<dbReference type="GO" id="GO:0042834">
    <property type="term" value="F:peptidoglycan binding"/>
    <property type="evidence" value="ECO:0007669"/>
    <property type="project" value="InterPro"/>
</dbReference>
<keyword evidence="1" id="KW-1133">Transmembrane helix</keyword>
<feature type="transmembrane region" description="Helical" evidence="1">
    <location>
        <begin position="158"/>
        <end position="178"/>
    </location>
</feature>
<dbReference type="InterPro" id="IPR040495">
    <property type="entry name" value="HU-CCDC81_bac_1"/>
</dbReference>
<evidence type="ECO:0000313" key="4">
    <source>
        <dbReference type="Proteomes" id="UP000245535"/>
    </source>
</evidence>